<evidence type="ECO:0008006" key="2">
    <source>
        <dbReference type="Google" id="ProtNLM"/>
    </source>
</evidence>
<proteinExistence type="predicted"/>
<evidence type="ECO:0000313" key="1">
    <source>
        <dbReference type="EMBL" id="QWM93585.1"/>
    </source>
</evidence>
<name>A0A8F1B843_9STRA</name>
<protein>
    <recommendedName>
        <fullName evidence="2">Single-stranded DNA-binding protein</fullName>
    </recommendedName>
</protein>
<geneLocation type="chloroplast" evidence="1"/>
<dbReference type="AlphaFoldDB" id="A0A8F1B843"/>
<dbReference type="GeneID" id="67123758"/>
<accession>A0A8F1B843</accession>
<dbReference type="InterPro" id="IPR012340">
    <property type="entry name" value="NA-bd_OB-fold"/>
</dbReference>
<organism evidence="1">
    <name type="scientific">Tryblionella apiculata</name>
    <dbReference type="NCBI Taxonomy" id="1003145"/>
    <lineage>
        <taxon>Eukaryota</taxon>
        <taxon>Sar</taxon>
        <taxon>Stramenopiles</taxon>
        <taxon>Ochrophyta</taxon>
        <taxon>Bacillariophyta</taxon>
        <taxon>Bacillariophyceae</taxon>
        <taxon>Bacillariophycidae</taxon>
        <taxon>Bacillariales</taxon>
        <taxon>Bacillariaceae</taxon>
        <taxon>Tryblionella</taxon>
    </lineage>
</organism>
<keyword evidence="1" id="KW-0934">Plastid</keyword>
<gene>
    <name evidence="1" type="primary">ycf41</name>
</gene>
<dbReference type="SUPFAM" id="SSF50249">
    <property type="entry name" value="Nucleic acid-binding proteins"/>
    <property type="match status" value="1"/>
</dbReference>
<sequence>MGDTNYFSAIVKILENPQQKVLNNKFSVTLFRAELPQIRSNKIINVRFWGNLGNEVKNYYQINDYILIEGYVSLLNKKNKNLVNKPSKKVTITVRKVYPFLLKSKRTINKVEN</sequence>
<keyword evidence="1" id="KW-0150">Chloroplast</keyword>
<dbReference type="Gene3D" id="2.40.50.140">
    <property type="entry name" value="Nucleic acid-binding proteins"/>
    <property type="match status" value="1"/>
</dbReference>
<dbReference type="RefSeq" id="YP_010134096.1">
    <property type="nucleotide sequence ID" value="NC_056791.1"/>
</dbReference>
<reference evidence="1" key="1">
    <citation type="journal article" date="2021" name="Ecol Indic">
        <title>Morphological and molecular identification reveals that waters from an isolated oasis in Tamanrasset (extreme South of Algerian Sahara) are colonized by opportunistic and pollution-tolerant diatom species.</title>
        <authorList>
            <person name="Gastineau R."/>
            <person name="Hamedi C."/>
            <person name="Baba Hamed M.B."/>
            <person name="Abi-Ayad S.-M.E.-A."/>
            <person name="Bak M."/>
            <person name="Lemieux C."/>
            <person name="Turmel M."/>
            <person name="Dobosz S."/>
            <person name="Wrobel R.J."/>
            <person name="Kierzek A."/>
            <person name="Lange-Bertalot H."/>
            <person name="Witkowski A."/>
        </authorList>
    </citation>
    <scope>NUCLEOTIDE SEQUENCE</scope>
    <source>
        <strain evidence="1">SZCZR1825</strain>
    </source>
</reference>
<dbReference type="EMBL" id="MT383642">
    <property type="protein sequence ID" value="QWM93585.1"/>
    <property type="molecule type" value="Genomic_DNA"/>
</dbReference>